<gene>
    <name evidence="2" type="ORF">APUU_11673S</name>
</gene>
<name>A0A7R7XCN6_9EURO</name>
<dbReference type="AlphaFoldDB" id="A0A7R7XCN6"/>
<dbReference type="EMBL" id="AP024443">
    <property type="protein sequence ID" value="BCS18845.1"/>
    <property type="molecule type" value="Genomic_DNA"/>
</dbReference>
<accession>A0A7R7XCN6</accession>
<dbReference type="Proteomes" id="UP000654913">
    <property type="component" value="Chromosome 1"/>
</dbReference>
<keyword evidence="3" id="KW-1185">Reference proteome</keyword>
<feature type="region of interest" description="Disordered" evidence="1">
    <location>
        <begin position="110"/>
        <end position="157"/>
    </location>
</feature>
<feature type="compositionally biased region" description="Low complexity" evidence="1">
    <location>
        <begin position="128"/>
        <end position="149"/>
    </location>
</feature>
<proteinExistence type="predicted"/>
<dbReference type="RefSeq" id="XP_041551039.1">
    <property type="nucleotide sequence ID" value="XM_041697789.1"/>
</dbReference>
<feature type="region of interest" description="Disordered" evidence="1">
    <location>
        <begin position="25"/>
        <end position="90"/>
    </location>
</feature>
<dbReference type="KEGG" id="apuu:APUU_11673S"/>
<reference evidence="2" key="1">
    <citation type="submission" date="2021-01" db="EMBL/GenBank/DDBJ databases">
        <authorList>
            <consortium name="Aspergillus puulaauensis MK2 genome sequencing consortium"/>
            <person name="Kazuki M."/>
            <person name="Futagami T."/>
        </authorList>
    </citation>
    <scope>NUCLEOTIDE SEQUENCE</scope>
    <source>
        <strain evidence="2">MK2</strain>
    </source>
</reference>
<sequence>MVGENSCLRDYGSNEDWAKVCPTIKDSLDDEPENPGQPVEPCQAGQNGNPARLRRQDGGGGGSCPLIPGDNGPGKNIEWETGPSGPECEGEDHCGGEVCKGYYCDPDPDISHPPDYYDPKDPENPHGTSSDIPEPTSTSTSTSTASPTSTPKPPVKTIDICLGSSTSTTWQLTIHNYLVYPPDSACNGLYITDPSIGSSTPVCDIPKDEVTFNYCSEDGDAKFVDEGPEVFDGCGFQLELDGKKYTPKQLDPDDDDNNPCAYTCASGGTISFVRGLLLFEEIPECDQEGKGL</sequence>
<dbReference type="OrthoDB" id="4367172at2759"/>
<protein>
    <submittedName>
        <fullName evidence="2">Uncharacterized protein</fullName>
    </submittedName>
</protein>
<feature type="compositionally biased region" description="Basic and acidic residues" evidence="1">
    <location>
        <begin position="110"/>
        <end position="124"/>
    </location>
</feature>
<organism evidence="2 3">
    <name type="scientific">Aspergillus puulaauensis</name>
    <dbReference type="NCBI Taxonomy" id="1220207"/>
    <lineage>
        <taxon>Eukaryota</taxon>
        <taxon>Fungi</taxon>
        <taxon>Dikarya</taxon>
        <taxon>Ascomycota</taxon>
        <taxon>Pezizomycotina</taxon>
        <taxon>Eurotiomycetes</taxon>
        <taxon>Eurotiomycetidae</taxon>
        <taxon>Eurotiales</taxon>
        <taxon>Aspergillaceae</taxon>
        <taxon>Aspergillus</taxon>
    </lineage>
</organism>
<evidence type="ECO:0000256" key="1">
    <source>
        <dbReference type="SAM" id="MobiDB-lite"/>
    </source>
</evidence>
<dbReference type="GeneID" id="64968850"/>
<reference evidence="2" key="2">
    <citation type="submission" date="2021-02" db="EMBL/GenBank/DDBJ databases">
        <title>Aspergillus puulaauensis MK2 genome sequence.</title>
        <authorList>
            <person name="Futagami T."/>
            <person name="Mori K."/>
            <person name="Kadooka C."/>
            <person name="Tanaka T."/>
        </authorList>
    </citation>
    <scope>NUCLEOTIDE SEQUENCE</scope>
    <source>
        <strain evidence="2">MK2</strain>
    </source>
</reference>
<evidence type="ECO:0000313" key="2">
    <source>
        <dbReference type="EMBL" id="BCS18845.1"/>
    </source>
</evidence>
<evidence type="ECO:0000313" key="3">
    <source>
        <dbReference type="Proteomes" id="UP000654913"/>
    </source>
</evidence>